<dbReference type="SUPFAM" id="SSF47384">
    <property type="entry name" value="Homodimeric domain of signal transducing histidine kinase"/>
    <property type="match status" value="1"/>
</dbReference>
<evidence type="ECO:0000256" key="2">
    <source>
        <dbReference type="ARBA" id="ARBA00012438"/>
    </source>
</evidence>
<protein>
    <recommendedName>
        <fullName evidence="2">histidine kinase</fullName>
        <ecNumber evidence="2">2.7.13.3</ecNumber>
    </recommendedName>
</protein>
<dbReference type="PROSITE" id="PS50109">
    <property type="entry name" value="HIS_KIN"/>
    <property type="match status" value="1"/>
</dbReference>
<dbReference type="InterPro" id="IPR005467">
    <property type="entry name" value="His_kinase_dom"/>
</dbReference>
<dbReference type="InterPro" id="IPR033414">
    <property type="entry name" value="Sensor_dom"/>
</dbReference>
<proteinExistence type="predicted"/>
<dbReference type="CDD" id="cd00075">
    <property type="entry name" value="HATPase"/>
    <property type="match status" value="1"/>
</dbReference>
<comment type="caution">
    <text evidence="5">The sequence shown here is derived from an EMBL/GenBank/DDBJ whole genome shotgun (WGS) entry which is preliminary data.</text>
</comment>
<dbReference type="GO" id="GO:0000155">
    <property type="term" value="F:phosphorelay sensor kinase activity"/>
    <property type="evidence" value="ECO:0007669"/>
    <property type="project" value="InterPro"/>
</dbReference>
<dbReference type="PANTHER" id="PTHR43065">
    <property type="entry name" value="SENSOR HISTIDINE KINASE"/>
    <property type="match status" value="1"/>
</dbReference>
<evidence type="ECO:0000313" key="5">
    <source>
        <dbReference type="EMBL" id="OPX54979.1"/>
    </source>
</evidence>
<accession>A0A1T4KWC6</accession>
<dbReference type="SMART" id="SM00387">
    <property type="entry name" value="HATPase_c"/>
    <property type="match status" value="1"/>
</dbReference>
<evidence type="ECO:0000256" key="1">
    <source>
        <dbReference type="ARBA" id="ARBA00000085"/>
    </source>
</evidence>
<dbReference type="CDD" id="cd00082">
    <property type="entry name" value="HisKA"/>
    <property type="match status" value="1"/>
</dbReference>
<dbReference type="InterPro" id="IPR003594">
    <property type="entry name" value="HATPase_dom"/>
</dbReference>
<dbReference type="InterPro" id="IPR035965">
    <property type="entry name" value="PAS-like_dom_sf"/>
</dbReference>
<dbReference type="InterPro" id="IPR036890">
    <property type="entry name" value="HATPase_C_sf"/>
</dbReference>
<evidence type="ECO:0000256" key="3">
    <source>
        <dbReference type="SAM" id="Phobius"/>
    </source>
</evidence>
<gene>
    <name evidence="5" type="ORF">BTE48_11615</name>
</gene>
<evidence type="ECO:0000313" key="6">
    <source>
        <dbReference type="Proteomes" id="UP000191418"/>
    </source>
</evidence>
<dbReference type="Gene3D" id="1.10.287.130">
    <property type="match status" value="1"/>
</dbReference>
<dbReference type="PANTHER" id="PTHR43065:SF42">
    <property type="entry name" value="TWO-COMPONENT SENSOR PPRA"/>
    <property type="match status" value="1"/>
</dbReference>
<dbReference type="RefSeq" id="WP_078743865.1">
    <property type="nucleotide sequence ID" value="NZ_FUXG01000001.1"/>
</dbReference>
<organism evidence="5 6">
    <name type="scientific">Oceanospirillum multiglobuliferum</name>
    <dbReference type="NCBI Taxonomy" id="64969"/>
    <lineage>
        <taxon>Bacteria</taxon>
        <taxon>Pseudomonadati</taxon>
        <taxon>Pseudomonadota</taxon>
        <taxon>Gammaproteobacteria</taxon>
        <taxon>Oceanospirillales</taxon>
        <taxon>Oceanospirillaceae</taxon>
        <taxon>Oceanospirillum</taxon>
    </lineage>
</organism>
<dbReference type="Pfam" id="PF17149">
    <property type="entry name" value="CHASE5"/>
    <property type="match status" value="1"/>
</dbReference>
<comment type="catalytic activity">
    <reaction evidence="1">
        <text>ATP + protein L-histidine = ADP + protein N-phospho-L-histidine.</text>
        <dbReference type="EC" id="2.7.13.3"/>
    </reaction>
</comment>
<dbReference type="SUPFAM" id="SSF55785">
    <property type="entry name" value="PYP-like sensor domain (PAS domain)"/>
    <property type="match status" value="1"/>
</dbReference>
<dbReference type="Pfam" id="PF02518">
    <property type="entry name" value="HATPase_c"/>
    <property type="match status" value="1"/>
</dbReference>
<evidence type="ECO:0000259" key="4">
    <source>
        <dbReference type="PROSITE" id="PS50109"/>
    </source>
</evidence>
<dbReference type="Pfam" id="PF00512">
    <property type="entry name" value="HisKA"/>
    <property type="match status" value="1"/>
</dbReference>
<sequence>MNPNNTAKLSNHPLTSVIGRRIILILVIISSCITLLSTLMQLYFDYSYEVDAVHTRHEELKQVHVESLAINLWEFNEAQLQLRIEGLVRLPNLEYIQVRSNTGNQQWSSGEAVKGDKFSSHYPLIYKGPGTEAPFSLGELYVESSAERIYQQLIKKFASLLLINGIKTFIVSGLILWVFHLSVNRRIMTILRYLERYRPSQSHIPLKLDKPKYITSSHQDELDVLSVAINQLSAMLNNLYAEIEQEKSRFSDFANVASDWLWETDTNGELIFVSEQMQQQLGSNKNFSQLPLTDLFPSQRAQLEQLLVQKQDFRNIEIPIVLDEITHYFLFNGLRQTNEFNTFTGFRGTAVDITVRKVAENALQELNDSLEQRVIERTQQLKDSLEQLQVTQQQLIEREKMASLSGLVAGIAHEINTPLGVAITAGSLLEPESSNTEQKEVYDLMQSSLQRVVKLVHTFKQTAVQSSNARVENINIKSFISDLAVGIQHNLLQKHVTLEIEGDEQLEWQTVPSSWAQIISQFINNSLEHGFSAPDQGSSQENMIHLNLQQEGDELVFTYSDNGKGMALETLEKLFEPFYTTKRGSGCTGLGMHIVFNQVTQVLQGHIEATSSEQSGICIVIRAPRLELNTDQNSH</sequence>
<feature type="transmembrane region" description="Helical" evidence="3">
    <location>
        <begin position="22"/>
        <end position="44"/>
    </location>
</feature>
<dbReference type="OrthoDB" id="1931120at2"/>
<keyword evidence="3" id="KW-0812">Transmembrane</keyword>
<dbReference type="SUPFAM" id="SSF55874">
    <property type="entry name" value="ATPase domain of HSP90 chaperone/DNA topoisomerase II/histidine kinase"/>
    <property type="match status" value="1"/>
</dbReference>
<keyword evidence="6" id="KW-1185">Reference proteome</keyword>
<dbReference type="InterPro" id="IPR003661">
    <property type="entry name" value="HisK_dim/P_dom"/>
</dbReference>
<dbReference type="EMBL" id="MTSM01000015">
    <property type="protein sequence ID" value="OPX54979.1"/>
    <property type="molecule type" value="Genomic_DNA"/>
</dbReference>
<dbReference type="InterPro" id="IPR036097">
    <property type="entry name" value="HisK_dim/P_sf"/>
</dbReference>
<dbReference type="Gene3D" id="3.30.450.20">
    <property type="entry name" value="PAS domain"/>
    <property type="match status" value="1"/>
</dbReference>
<dbReference type="SMART" id="SM00388">
    <property type="entry name" value="HisKA"/>
    <property type="match status" value="1"/>
</dbReference>
<dbReference type="Gene3D" id="3.30.565.10">
    <property type="entry name" value="Histidine kinase-like ATPase, C-terminal domain"/>
    <property type="match status" value="1"/>
</dbReference>
<dbReference type="STRING" id="64969.SAMN02745127_00261"/>
<feature type="domain" description="Histidine kinase" evidence="4">
    <location>
        <begin position="410"/>
        <end position="627"/>
    </location>
</feature>
<name>A0A1T4KWC6_9GAMM</name>
<keyword evidence="3" id="KW-1133">Transmembrane helix</keyword>
<dbReference type="EC" id="2.7.13.3" evidence="2"/>
<dbReference type="AlphaFoldDB" id="A0A1T4KWC6"/>
<dbReference type="Proteomes" id="UP000191418">
    <property type="component" value="Unassembled WGS sequence"/>
</dbReference>
<feature type="transmembrane region" description="Helical" evidence="3">
    <location>
        <begin position="157"/>
        <end position="179"/>
    </location>
</feature>
<reference evidence="5 6" key="1">
    <citation type="submission" date="2017-01" db="EMBL/GenBank/DDBJ databases">
        <title>Genome Sequencing of a Marine Spirillum, Oceanospirillum multiglobuliferum ATCC 33336, from Japan.</title>
        <authorList>
            <person name="Carney J.G."/>
            <person name="Trachtenberg A.M."/>
            <person name="Rheaume B.A."/>
            <person name="Linnane J.D."/>
            <person name="Pitts N.L."/>
            <person name="Mykles D.L."/>
            <person name="Maclea K.S."/>
        </authorList>
    </citation>
    <scope>NUCLEOTIDE SEQUENCE [LARGE SCALE GENOMIC DNA]</scope>
    <source>
        <strain evidence="5 6">ATCC 33336</strain>
    </source>
</reference>
<keyword evidence="3" id="KW-0472">Membrane</keyword>